<dbReference type="PANTHER" id="PTHR30146:SF148">
    <property type="entry name" value="HTH-TYPE TRANSCRIPTIONAL REPRESSOR PURR-RELATED"/>
    <property type="match status" value="1"/>
</dbReference>
<dbReference type="Pfam" id="PF13377">
    <property type="entry name" value="Peripla_BP_3"/>
    <property type="match status" value="1"/>
</dbReference>
<evidence type="ECO:0000313" key="7">
    <source>
        <dbReference type="Proteomes" id="UP000226079"/>
    </source>
</evidence>
<evidence type="ECO:0000256" key="4">
    <source>
        <dbReference type="ARBA" id="ARBA00023163"/>
    </source>
</evidence>
<keyword evidence="4" id="KW-0804">Transcription</keyword>
<reference evidence="6 7" key="1">
    <citation type="submission" date="2017-10" db="EMBL/GenBank/DDBJ databases">
        <title>Sequencing the genomes of 1000 actinobacteria strains.</title>
        <authorList>
            <person name="Klenk H.-P."/>
        </authorList>
    </citation>
    <scope>NUCLEOTIDE SEQUENCE [LARGE SCALE GENOMIC DNA]</scope>
    <source>
        <strain evidence="6 7">DSM 15597</strain>
    </source>
</reference>
<evidence type="ECO:0000313" key="6">
    <source>
        <dbReference type="EMBL" id="PFG18236.1"/>
    </source>
</evidence>
<accession>A0A2A9CVR2</accession>
<dbReference type="AlphaFoldDB" id="A0A2A9CVR2"/>
<evidence type="ECO:0000259" key="5">
    <source>
        <dbReference type="PROSITE" id="PS50932"/>
    </source>
</evidence>
<dbReference type="InterPro" id="IPR046335">
    <property type="entry name" value="LacI/GalR-like_sensor"/>
</dbReference>
<dbReference type="SUPFAM" id="SSF47413">
    <property type="entry name" value="lambda repressor-like DNA-binding domains"/>
    <property type="match status" value="1"/>
</dbReference>
<dbReference type="SMART" id="SM00354">
    <property type="entry name" value="HTH_LACI"/>
    <property type="match status" value="1"/>
</dbReference>
<proteinExistence type="predicted"/>
<dbReference type="InterPro" id="IPR000843">
    <property type="entry name" value="HTH_LacI"/>
</dbReference>
<dbReference type="Gene3D" id="3.40.50.2300">
    <property type="match status" value="2"/>
</dbReference>
<comment type="caution">
    <text evidence="6">The sequence shown here is derived from an EMBL/GenBank/DDBJ whole genome shotgun (WGS) entry which is preliminary data.</text>
</comment>
<dbReference type="RefSeq" id="WP_098461609.1">
    <property type="nucleotide sequence ID" value="NZ_PDJC01000001.1"/>
</dbReference>
<protein>
    <submittedName>
        <fullName evidence="6">LacI family transcriptional regulator</fullName>
    </submittedName>
</protein>
<keyword evidence="2" id="KW-0805">Transcription regulation</keyword>
<dbReference type="InterPro" id="IPR028082">
    <property type="entry name" value="Peripla_BP_I"/>
</dbReference>
<keyword evidence="3" id="KW-0238">DNA-binding</keyword>
<dbReference type="OrthoDB" id="9798934at2"/>
<keyword evidence="1" id="KW-0678">Repressor</keyword>
<dbReference type="EMBL" id="PDJC01000001">
    <property type="protein sequence ID" value="PFG18236.1"/>
    <property type="molecule type" value="Genomic_DNA"/>
</dbReference>
<dbReference type="CDD" id="cd06288">
    <property type="entry name" value="PBP1_sucrose_transcription_regulator"/>
    <property type="match status" value="1"/>
</dbReference>
<sequence length="334" mass="36369">MTKRATLADVAKLAGLSTTTVSMVLNNRPNTRLSEQAAERVRAAAAALDYRPNPAARGLRTGTTRTIGFISDEVTVTRYASAIISGLLEEAEAHDHSLLITESGRPGQLEKLVSLMLDRRTDGIVFGLMRARQLELPPLTDVNTILVNATSTAGHPCVLPDEYRAGYQAVKYLTERGHRRIGFIGRSADLLEPASSATVAERYAGMDAALAEEGIELVHQVDGKYWEPGLGYSGAEEIFTAGPVTAMIAANDRVAFGIYQSAQERGLKVPDDLSVISFDDEYLASYLRPQLTTMQIPYREMGRTAMQLLLSRQAPPLTLVPMPVQERGSVRPLN</sequence>
<evidence type="ECO:0000256" key="2">
    <source>
        <dbReference type="ARBA" id="ARBA00023015"/>
    </source>
</evidence>
<organism evidence="6 7">
    <name type="scientific">Propionicimonas paludicola</name>
    <dbReference type="NCBI Taxonomy" id="185243"/>
    <lineage>
        <taxon>Bacteria</taxon>
        <taxon>Bacillati</taxon>
        <taxon>Actinomycetota</taxon>
        <taxon>Actinomycetes</taxon>
        <taxon>Propionibacteriales</taxon>
        <taxon>Nocardioidaceae</taxon>
        <taxon>Propionicimonas</taxon>
    </lineage>
</organism>
<evidence type="ECO:0000256" key="3">
    <source>
        <dbReference type="ARBA" id="ARBA00023125"/>
    </source>
</evidence>
<dbReference type="PANTHER" id="PTHR30146">
    <property type="entry name" value="LACI-RELATED TRANSCRIPTIONAL REPRESSOR"/>
    <property type="match status" value="1"/>
</dbReference>
<dbReference type="CDD" id="cd01392">
    <property type="entry name" value="HTH_LacI"/>
    <property type="match status" value="1"/>
</dbReference>
<dbReference type="GO" id="GO:0000976">
    <property type="term" value="F:transcription cis-regulatory region binding"/>
    <property type="evidence" value="ECO:0007669"/>
    <property type="project" value="TreeGrafter"/>
</dbReference>
<gene>
    <name evidence="6" type="ORF">ATK74_2820</name>
</gene>
<dbReference type="SUPFAM" id="SSF53822">
    <property type="entry name" value="Periplasmic binding protein-like I"/>
    <property type="match status" value="1"/>
</dbReference>
<evidence type="ECO:0000256" key="1">
    <source>
        <dbReference type="ARBA" id="ARBA00022491"/>
    </source>
</evidence>
<dbReference type="InterPro" id="IPR010982">
    <property type="entry name" value="Lambda_DNA-bd_dom_sf"/>
</dbReference>
<name>A0A2A9CVR2_9ACTN</name>
<dbReference type="Gene3D" id="1.10.260.40">
    <property type="entry name" value="lambda repressor-like DNA-binding domains"/>
    <property type="match status" value="1"/>
</dbReference>
<keyword evidence="7" id="KW-1185">Reference proteome</keyword>
<dbReference type="Proteomes" id="UP000226079">
    <property type="component" value="Unassembled WGS sequence"/>
</dbReference>
<feature type="domain" description="HTH lacI-type" evidence="5">
    <location>
        <begin position="5"/>
        <end position="61"/>
    </location>
</feature>
<dbReference type="GO" id="GO:0003700">
    <property type="term" value="F:DNA-binding transcription factor activity"/>
    <property type="evidence" value="ECO:0007669"/>
    <property type="project" value="TreeGrafter"/>
</dbReference>
<dbReference type="Pfam" id="PF00356">
    <property type="entry name" value="LacI"/>
    <property type="match status" value="1"/>
</dbReference>
<dbReference type="PROSITE" id="PS50932">
    <property type="entry name" value="HTH_LACI_2"/>
    <property type="match status" value="1"/>
</dbReference>